<proteinExistence type="predicted"/>
<sequence>MFDISDSNSSDSEVEIEETTKLKEYLSQSRKPIIDTGSDLTILSEDYINNQSRVLITSSEELLCYAQCLQPDYTTK</sequence>
<dbReference type="AlphaFoldDB" id="A0A2Z6RIF4"/>
<reference evidence="1 3" key="1">
    <citation type="submission" date="2017-11" db="EMBL/GenBank/DDBJ databases">
        <title>The genome of Rhizophagus clarus HR1 reveals common genetic basis of auxotrophy among arbuscular mycorrhizal fungi.</title>
        <authorList>
            <person name="Kobayashi Y."/>
        </authorList>
    </citation>
    <scope>NUCLEOTIDE SEQUENCE [LARGE SCALE GENOMIC DNA]</scope>
    <source>
        <strain evidence="1 3">HR1</strain>
    </source>
</reference>
<keyword evidence="3" id="KW-1185">Reference proteome</keyword>
<dbReference type="Proteomes" id="UP000247702">
    <property type="component" value="Unassembled WGS sequence"/>
</dbReference>
<dbReference type="Proteomes" id="UP000615446">
    <property type="component" value="Unassembled WGS sequence"/>
</dbReference>
<accession>A0A2Z6RIF4</accession>
<name>A0A2Z6RIF4_9GLOM</name>
<dbReference type="EMBL" id="BLAL01000019">
    <property type="protein sequence ID" value="GES76189.1"/>
    <property type="molecule type" value="Genomic_DNA"/>
</dbReference>
<reference evidence="2" key="2">
    <citation type="submission" date="2019-10" db="EMBL/GenBank/DDBJ databases">
        <title>Conservation and host-specific expression of non-tandemly repeated heterogenous ribosome RNA gene in arbuscular mycorrhizal fungi.</title>
        <authorList>
            <person name="Maeda T."/>
            <person name="Kobayashi Y."/>
            <person name="Nakagawa T."/>
            <person name="Ezawa T."/>
            <person name="Yamaguchi K."/>
            <person name="Bino T."/>
            <person name="Nishimoto Y."/>
            <person name="Shigenobu S."/>
            <person name="Kawaguchi M."/>
        </authorList>
    </citation>
    <scope>NUCLEOTIDE SEQUENCE</scope>
    <source>
        <strain evidence="2">HR1</strain>
    </source>
</reference>
<gene>
    <name evidence="2" type="ORF">RCL2_000359700</name>
    <name evidence="1" type="ORF">RclHR1_00440020</name>
</gene>
<organism evidence="1 3">
    <name type="scientific">Rhizophagus clarus</name>
    <dbReference type="NCBI Taxonomy" id="94130"/>
    <lineage>
        <taxon>Eukaryota</taxon>
        <taxon>Fungi</taxon>
        <taxon>Fungi incertae sedis</taxon>
        <taxon>Mucoromycota</taxon>
        <taxon>Glomeromycotina</taxon>
        <taxon>Glomeromycetes</taxon>
        <taxon>Glomerales</taxon>
        <taxon>Glomeraceae</taxon>
        <taxon>Rhizophagus</taxon>
    </lineage>
</organism>
<protein>
    <submittedName>
        <fullName evidence="1">Uncharacterized protein</fullName>
    </submittedName>
</protein>
<comment type="caution">
    <text evidence="1">The sequence shown here is derived from an EMBL/GenBank/DDBJ whole genome shotgun (WGS) entry which is preliminary data.</text>
</comment>
<dbReference type="EMBL" id="BEXD01003779">
    <property type="protein sequence ID" value="GBC01954.1"/>
    <property type="molecule type" value="Genomic_DNA"/>
</dbReference>
<evidence type="ECO:0000313" key="3">
    <source>
        <dbReference type="Proteomes" id="UP000247702"/>
    </source>
</evidence>
<evidence type="ECO:0000313" key="2">
    <source>
        <dbReference type="EMBL" id="GES76189.1"/>
    </source>
</evidence>
<evidence type="ECO:0000313" key="1">
    <source>
        <dbReference type="EMBL" id="GBC01954.1"/>
    </source>
</evidence>